<name>A0ACC0WBX3_9STRA</name>
<accession>A0ACC0WBX3</accession>
<organism evidence="1 2">
    <name type="scientific">Peronosclerospora sorghi</name>
    <dbReference type="NCBI Taxonomy" id="230839"/>
    <lineage>
        <taxon>Eukaryota</taxon>
        <taxon>Sar</taxon>
        <taxon>Stramenopiles</taxon>
        <taxon>Oomycota</taxon>
        <taxon>Peronosporomycetes</taxon>
        <taxon>Peronosporales</taxon>
        <taxon>Peronosporaceae</taxon>
        <taxon>Peronosclerospora</taxon>
    </lineage>
</organism>
<keyword evidence="2" id="KW-1185">Reference proteome</keyword>
<proteinExistence type="predicted"/>
<reference evidence="1 2" key="1">
    <citation type="journal article" date="2022" name="bioRxiv">
        <title>The genome of the oomycete Peronosclerospora sorghi, a cosmopolitan pathogen of maize and sorghum, is inflated with dispersed pseudogenes.</title>
        <authorList>
            <person name="Fletcher K."/>
            <person name="Martin F."/>
            <person name="Isakeit T."/>
            <person name="Cavanaugh K."/>
            <person name="Magill C."/>
            <person name="Michelmore R."/>
        </authorList>
    </citation>
    <scope>NUCLEOTIDE SEQUENCE [LARGE SCALE GENOMIC DNA]</scope>
    <source>
        <strain evidence="1">P6</strain>
    </source>
</reference>
<sequence>MERKDLKRKALEPLLVSEKITALTCELKENDALLRHEIQDLQDEISRLKTQLESVRDEATRWKARAAFLHPDAVVDRVRMKLWHHGDLSLLRRAIEPTTRTLRHLDTRSDRSLYLCDSAPRKVGCKPRVMDSRASDVSPKPEHADECMTEATELVADPSNGDNEKDVEEEEEVVSASSVSGDDAPTNALLLQTVPSDVLICRPE</sequence>
<evidence type="ECO:0000313" key="1">
    <source>
        <dbReference type="EMBL" id="KAI9916328.1"/>
    </source>
</evidence>
<dbReference type="EMBL" id="CM047581">
    <property type="protein sequence ID" value="KAI9916328.1"/>
    <property type="molecule type" value="Genomic_DNA"/>
</dbReference>
<dbReference type="Proteomes" id="UP001163321">
    <property type="component" value="Chromosome 2"/>
</dbReference>
<evidence type="ECO:0000313" key="2">
    <source>
        <dbReference type="Proteomes" id="UP001163321"/>
    </source>
</evidence>
<protein>
    <submittedName>
        <fullName evidence="1">Uncharacterized protein</fullName>
    </submittedName>
</protein>
<comment type="caution">
    <text evidence="1">The sequence shown here is derived from an EMBL/GenBank/DDBJ whole genome shotgun (WGS) entry which is preliminary data.</text>
</comment>
<gene>
    <name evidence="1" type="ORF">PsorP6_018086</name>
</gene>